<accession>A0ABY2DXK2</accession>
<comment type="caution">
    <text evidence="3">The sequence shown here is derived from an EMBL/GenBank/DDBJ whole genome shotgun (WGS) entry which is preliminary data.</text>
</comment>
<dbReference type="RefSeq" id="WP_133110203.1">
    <property type="nucleotide sequence ID" value="NZ_SMNA01000020.1"/>
</dbReference>
<organism evidence="3 4">
    <name type="scientific">Occultella glacieicola</name>
    <dbReference type="NCBI Taxonomy" id="2518684"/>
    <lineage>
        <taxon>Bacteria</taxon>
        <taxon>Bacillati</taxon>
        <taxon>Actinomycetota</taxon>
        <taxon>Actinomycetes</taxon>
        <taxon>Micrococcales</taxon>
        <taxon>Ruaniaceae</taxon>
        <taxon>Occultella</taxon>
    </lineage>
</organism>
<keyword evidence="4" id="KW-1185">Reference proteome</keyword>
<name>A0ABY2DXK2_9MICO</name>
<evidence type="ECO:0000313" key="4">
    <source>
        <dbReference type="Proteomes" id="UP000504882"/>
    </source>
</evidence>
<dbReference type="SUPFAM" id="SSF52540">
    <property type="entry name" value="P-loop containing nucleoside triphosphate hydrolases"/>
    <property type="match status" value="1"/>
</dbReference>
<evidence type="ECO:0000256" key="1">
    <source>
        <dbReference type="SAM" id="MobiDB-lite"/>
    </source>
</evidence>
<evidence type="ECO:0000259" key="2">
    <source>
        <dbReference type="Pfam" id="PF13614"/>
    </source>
</evidence>
<dbReference type="PANTHER" id="PTHR43384">
    <property type="entry name" value="SEPTUM SITE-DETERMINING PROTEIN MIND HOMOLOG, CHLOROPLASTIC-RELATED"/>
    <property type="match status" value="1"/>
</dbReference>
<reference evidence="3 4" key="1">
    <citation type="submission" date="2019-03" db="EMBL/GenBank/DDBJ databases">
        <title>Genomic features of bacteria from cold environments.</title>
        <authorList>
            <person name="Shen L."/>
        </authorList>
    </citation>
    <scope>NUCLEOTIDE SEQUENCE [LARGE SCALE GENOMIC DNA]</scope>
    <source>
        <strain evidence="4">T3246-1</strain>
    </source>
</reference>
<feature type="compositionally biased region" description="Pro residues" evidence="1">
    <location>
        <begin position="102"/>
        <end position="113"/>
    </location>
</feature>
<protein>
    <submittedName>
        <fullName evidence="3">ATPase</fullName>
    </submittedName>
</protein>
<dbReference type="Pfam" id="PF13614">
    <property type="entry name" value="AAA_31"/>
    <property type="match status" value="1"/>
</dbReference>
<dbReference type="InterPro" id="IPR025669">
    <property type="entry name" value="AAA_dom"/>
</dbReference>
<feature type="domain" description="AAA" evidence="2">
    <location>
        <begin position="200"/>
        <end position="307"/>
    </location>
</feature>
<dbReference type="InterPro" id="IPR027417">
    <property type="entry name" value="P-loop_NTPase"/>
</dbReference>
<dbReference type="Proteomes" id="UP000504882">
    <property type="component" value="Unassembled WGS sequence"/>
</dbReference>
<dbReference type="PANTHER" id="PTHR43384:SF14">
    <property type="entry name" value="ESX-1 SECRETION-ASSOCIATED PROTEIN ESPI"/>
    <property type="match status" value="1"/>
</dbReference>
<dbReference type="InterPro" id="IPR050625">
    <property type="entry name" value="ParA/MinD_ATPase"/>
</dbReference>
<dbReference type="Gene3D" id="3.40.50.300">
    <property type="entry name" value="P-loop containing nucleotide triphosphate hydrolases"/>
    <property type="match status" value="1"/>
</dbReference>
<gene>
    <name evidence="3" type="ORF">EXU48_23840</name>
</gene>
<sequence length="450" mass="47309">MTELPPAFPAVTATVRPDASAEVVFNGVSHVLTAETIPGAREAVSAYVAYRAGETLGRAVRATVTDPEGRFDLVIHPDGSITEQHTTPAHEPALGPPAAAAPAPPAEPPPFAPEAPVTAGFAAPHAFSATAVVTPSAPVAPPSRRELRASFLTTEQVEAPAATGLRGFLTRVGVRTSPSAAERAYRADVEAVSQHWPGVRTIAVVNGKGGANKTPTTALLSAVFARNSGAATLAWDNNETRGTLGWRTDQGSHTATILDLLPQAGRLLAPGAKAGDISHYVHHQPADKYDVLRSNPNLISADQRISAEDVDAVHDVAGRYYRLVFVDSGNDESAGHWLRMINKADQLVVATVAQNEHAEAGALLLEELYQRGGRAAQLAQSAVVVVSQAREKDTNPTAGQIAKGFGEWVREVVTIPYDRAMVESALHFDALQPATRRAWLRAGAAVAGGL</sequence>
<feature type="compositionally biased region" description="Low complexity" evidence="1">
    <location>
        <begin position="89"/>
        <end position="101"/>
    </location>
</feature>
<dbReference type="EMBL" id="SMNA01000020">
    <property type="protein sequence ID" value="TDE88156.1"/>
    <property type="molecule type" value="Genomic_DNA"/>
</dbReference>
<proteinExistence type="predicted"/>
<evidence type="ECO:0000313" key="3">
    <source>
        <dbReference type="EMBL" id="TDE88156.1"/>
    </source>
</evidence>
<feature type="region of interest" description="Disordered" evidence="1">
    <location>
        <begin position="80"/>
        <end position="117"/>
    </location>
</feature>